<reference evidence="8" key="3">
    <citation type="submission" date="2008-09" db="EMBL/GenBank/DDBJ databases">
        <authorList>
            <consortium name="Diatom Consortium"/>
            <person name="Grigoriev I."/>
            <person name="Grimwood J."/>
            <person name="Kuo A."/>
            <person name="Otillar R.P."/>
            <person name="Salamov A."/>
            <person name="Detter J.C."/>
            <person name="Schmutz J."/>
            <person name="Lindquist E."/>
            <person name="Shapiro H."/>
            <person name="Lucas S."/>
            <person name="Glavina del Rio T."/>
            <person name="Bruce D."/>
            <person name="Pitluck S."/>
            <person name="Rokhsar D."/>
            <person name="Armbrust V."/>
        </authorList>
    </citation>
    <scope>GENOME REANNOTATION</scope>
    <source>
        <strain evidence="8">CCMP1335</strain>
    </source>
</reference>
<dbReference type="RefSeq" id="XP_002296631.1">
    <property type="nucleotide sequence ID" value="XM_002296595.1"/>
</dbReference>
<evidence type="ECO:0000313" key="9">
    <source>
        <dbReference type="Proteomes" id="UP000001449"/>
    </source>
</evidence>
<dbReference type="InterPro" id="IPR000719">
    <property type="entry name" value="Prot_kinase_dom"/>
</dbReference>
<organism evidence="8 9">
    <name type="scientific">Thalassiosira pseudonana</name>
    <name type="common">Marine diatom</name>
    <name type="synonym">Cyclotella nana</name>
    <dbReference type="NCBI Taxonomy" id="35128"/>
    <lineage>
        <taxon>Eukaryota</taxon>
        <taxon>Sar</taxon>
        <taxon>Stramenopiles</taxon>
        <taxon>Ochrophyta</taxon>
        <taxon>Bacillariophyta</taxon>
        <taxon>Coscinodiscophyceae</taxon>
        <taxon>Thalassiosirophycidae</taxon>
        <taxon>Thalassiosirales</taxon>
        <taxon>Thalassiosiraceae</taxon>
        <taxon>Thalassiosira</taxon>
    </lineage>
</organism>
<keyword evidence="9" id="KW-1185">Reference proteome</keyword>
<sequence length="67" mass="7846">DVYSFGILYWEICALKKPFGKIKTANEFHSTVIVKKTRPKVEKKWPKNISEIMETSWSDNPSDRPTM</sequence>
<keyword evidence="5" id="KW-0067">ATP-binding</keyword>
<dbReference type="STRING" id="35128.B8CF63"/>
<protein>
    <recommendedName>
        <fullName evidence="6">Protein kinase domain-containing protein</fullName>
    </recommendedName>
</protein>
<evidence type="ECO:0000313" key="7">
    <source>
        <dbReference type="EMBL" id="EED87327.1"/>
    </source>
</evidence>
<accession>B8LBI8</accession>
<dbReference type="EMBL" id="CM000653">
    <property type="protein sequence ID" value="EED87746.1"/>
    <property type="molecule type" value="Genomic_DNA"/>
</dbReference>
<evidence type="ECO:0000256" key="3">
    <source>
        <dbReference type="ARBA" id="ARBA00022741"/>
    </source>
</evidence>
<dbReference type="GeneID" id="7444507"/>
<keyword evidence="2" id="KW-0808">Transferase</keyword>
<evidence type="ECO:0000256" key="2">
    <source>
        <dbReference type="ARBA" id="ARBA00022679"/>
    </source>
</evidence>
<dbReference type="InterPro" id="IPR011009">
    <property type="entry name" value="Kinase-like_dom_sf"/>
</dbReference>
<dbReference type="PROSITE" id="PS50011">
    <property type="entry name" value="PROTEIN_KINASE_DOM"/>
    <property type="match status" value="1"/>
</dbReference>
<dbReference type="SUPFAM" id="SSF56112">
    <property type="entry name" value="Protein kinase-like (PK-like)"/>
    <property type="match status" value="1"/>
</dbReference>
<name>B8CF63_THAPS</name>
<evidence type="ECO:0000256" key="1">
    <source>
        <dbReference type="ARBA" id="ARBA00022527"/>
    </source>
</evidence>
<keyword evidence="1" id="KW-0723">Serine/threonine-protein kinase</keyword>
<dbReference type="KEGG" id="tps:THAPSDRAFT_263827"/>
<evidence type="ECO:0000256" key="4">
    <source>
        <dbReference type="ARBA" id="ARBA00022777"/>
    </source>
</evidence>
<dbReference type="PANTHER" id="PTHR46716:SF1">
    <property type="entry name" value="MITOGEN-ACTIVATED PROTEIN KINASE KINASE KINASE 7"/>
    <property type="match status" value="1"/>
</dbReference>
<keyword evidence="3" id="KW-0547">Nucleotide-binding</keyword>
<dbReference type="EMBL" id="DS999415">
    <property type="protein sequence ID" value="EED87327.1"/>
    <property type="molecule type" value="Genomic_DNA"/>
</dbReference>
<keyword evidence="4" id="KW-0418">Kinase</keyword>
<reference evidence="8 9" key="2">
    <citation type="journal article" date="2008" name="Nature">
        <title>The Phaeodactylum genome reveals the evolutionary history of diatom genomes.</title>
        <authorList>
            <person name="Bowler C."/>
            <person name="Allen A.E."/>
            <person name="Badger J.H."/>
            <person name="Grimwood J."/>
            <person name="Jabbari K."/>
            <person name="Kuo A."/>
            <person name="Maheswari U."/>
            <person name="Martens C."/>
            <person name="Maumus F."/>
            <person name="Otillar R.P."/>
            <person name="Rayko E."/>
            <person name="Salamov A."/>
            <person name="Vandepoele K."/>
            <person name="Beszteri B."/>
            <person name="Gruber A."/>
            <person name="Heijde M."/>
            <person name="Katinka M."/>
            <person name="Mock T."/>
            <person name="Valentin K."/>
            <person name="Verret F."/>
            <person name="Berges J.A."/>
            <person name="Brownlee C."/>
            <person name="Cadoret J.P."/>
            <person name="Chiovitti A."/>
            <person name="Choi C.J."/>
            <person name="Coesel S."/>
            <person name="De Martino A."/>
            <person name="Detter J.C."/>
            <person name="Durkin C."/>
            <person name="Falciatore A."/>
            <person name="Fournet J."/>
            <person name="Haruta M."/>
            <person name="Huysman M.J."/>
            <person name="Jenkins B.D."/>
            <person name="Jiroutova K."/>
            <person name="Jorgensen R.E."/>
            <person name="Joubert Y."/>
            <person name="Kaplan A."/>
            <person name="Kroger N."/>
            <person name="Kroth P.G."/>
            <person name="La Roche J."/>
            <person name="Lindquist E."/>
            <person name="Lommer M."/>
            <person name="Martin-Jezequel V."/>
            <person name="Lopez P.J."/>
            <person name="Lucas S."/>
            <person name="Mangogna M."/>
            <person name="McGinnis K."/>
            <person name="Medlin L.K."/>
            <person name="Montsant A."/>
            <person name="Oudot-Le Secq M.P."/>
            <person name="Napoli C."/>
            <person name="Obornik M."/>
            <person name="Parker M.S."/>
            <person name="Petit J.L."/>
            <person name="Porcel B.M."/>
            <person name="Poulsen N."/>
            <person name="Robison M."/>
            <person name="Rychlewski L."/>
            <person name="Rynearson T.A."/>
            <person name="Schmutz J."/>
            <person name="Shapiro H."/>
            <person name="Siaut M."/>
            <person name="Stanley M."/>
            <person name="Sussman M.R."/>
            <person name="Taylor A.R."/>
            <person name="Vardi A."/>
            <person name="von Dassow P."/>
            <person name="Vyverman W."/>
            <person name="Willis A."/>
            <person name="Wyrwicz L.S."/>
            <person name="Rokhsar D.S."/>
            <person name="Weissenbach J."/>
            <person name="Armbrust E.V."/>
            <person name="Green B.R."/>
            <person name="Van de Peer Y."/>
            <person name="Grigoriev I.V."/>
        </authorList>
    </citation>
    <scope>NUCLEOTIDE SEQUENCE [LARGE SCALE GENOMIC DNA]</scope>
    <source>
        <strain evidence="8">CCMP1335</strain>
    </source>
</reference>
<dbReference type="GO" id="GO:0005524">
    <property type="term" value="F:ATP binding"/>
    <property type="evidence" value="ECO:0007669"/>
    <property type="project" value="UniProtKB-KW"/>
</dbReference>
<feature type="non-terminal residue" evidence="8">
    <location>
        <position position="67"/>
    </location>
</feature>
<evidence type="ECO:0000313" key="8">
    <source>
        <dbReference type="EMBL" id="EED87746.1"/>
    </source>
</evidence>
<dbReference type="InterPro" id="IPR001245">
    <property type="entry name" value="Ser-Thr/Tyr_kinase_cat_dom"/>
</dbReference>
<dbReference type="RefSeq" id="XP_002294966.1">
    <property type="nucleotide sequence ID" value="XM_002294930.1"/>
</dbReference>
<proteinExistence type="predicted"/>
<dbReference type="PANTHER" id="PTHR46716">
    <property type="entry name" value="MITOGEN-ACTIVATED PROTEIN KINASE KINASE KINASE 7"/>
    <property type="match status" value="1"/>
</dbReference>
<dbReference type="KEGG" id="tps:THAPSDRAFT_264748"/>
<dbReference type="PaxDb" id="35128-Thaps263827"/>
<evidence type="ECO:0000256" key="5">
    <source>
        <dbReference type="ARBA" id="ARBA00022840"/>
    </source>
</evidence>
<dbReference type="AlphaFoldDB" id="B8CF63"/>
<gene>
    <name evidence="7" type="ORF">THAPSDRAFT_263827</name>
    <name evidence="8" type="ORF">THAPSDRAFT_264748</name>
</gene>
<dbReference type="Pfam" id="PF07714">
    <property type="entry name" value="PK_Tyr_Ser-Thr"/>
    <property type="match status" value="1"/>
</dbReference>
<reference evidence="8 9" key="1">
    <citation type="journal article" date="2004" name="Science">
        <title>The genome of the diatom Thalassiosira pseudonana: ecology, evolution, and metabolism.</title>
        <authorList>
            <person name="Armbrust E.V."/>
            <person name="Berges J.A."/>
            <person name="Bowler C."/>
            <person name="Green B.R."/>
            <person name="Martinez D."/>
            <person name="Putnam N.H."/>
            <person name="Zhou S."/>
            <person name="Allen A.E."/>
            <person name="Apt K.E."/>
            <person name="Bechner M."/>
            <person name="Brzezinski M.A."/>
            <person name="Chaal B.K."/>
            <person name="Chiovitti A."/>
            <person name="Davis A.K."/>
            <person name="Demarest M.S."/>
            <person name="Detter J.C."/>
            <person name="Glavina T."/>
            <person name="Goodstein D."/>
            <person name="Hadi M.Z."/>
            <person name="Hellsten U."/>
            <person name="Hildebrand M."/>
            <person name="Jenkins B.D."/>
            <person name="Jurka J."/>
            <person name="Kapitonov V.V."/>
            <person name="Kroger N."/>
            <person name="Lau W.W."/>
            <person name="Lane T.W."/>
            <person name="Larimer F.W."/>
            <person name="Lippmeier J.C."/>
            <person name="Lucas S."/>
            <person name="Medina M."/>
            <person name="Montsant A."/>
            <person name="Obornik M."/>
            <person name="Parker M.S."/>
            <person name="Palenik B."/>
            <person name="Pazour G.J."/>
            <person name="Richardson P.M."/>
            <person name="Rynearson T.A."/>
            <person name="Saito M.A."/>
            <person name="Schwartz D.C."/>
            <person name="Thamatrakoln K."/>
            <person name="Valentin K."/>
            <person name="Vardi A."/>
            <person name="Wilkerson F.P."/>
            <person name="Rokhsar D.S."/>
        </authorList>
    </citation>
    <scope>NUCLEOTIDE SEQUENCE [LARGE SCALE GENOMIC DNA]</scope>
    <source>
        <strain evidence="8">CCMP1335</strain>
    </source>
</reference>
<dbReference type="Proteomes" id="UP000001449">
    <property type="component" value="Chromosome 22"/>
</dbReference>
<evidence type="ECO:0000259" key="6">
    <source>
        <dbReference type="PROSITE" id="PS50011"/>
    </source>
</evidence>
<feature type="non-terminal residue" evidence="8">
    <location>
        <position position="1"/>
    </location>
</feature>
<dbReference type="Gene3D" id="1.10.510.10">
    <property type="entry name" value="Transferase(Phosphotransferase) domain 1"/>
    <property type="match status" value="1"/>
</dbReference>
<dbReference type="HOGENOM" id="CLU_000288_7_26_1"/>
<dbReference type="Proteomes" id="UP000001449">
    <property type="component" value="Chromosome 11"/>
</dbReference>
<feature type="domain" description="Protein kinase" evidence="6">
    <location>
        <begin position="1"/>
        <end position="67"/>
    </location>
</feature>
<accession>B8CF63</accession>
<dbReference type="GO" id="GO:0004674">
    <property type="term" value="F:protein serine/threonine kinase activity"/>
    <property type="evidence" value="ECO:0007669"/>
    <property type="project" value="UniProtKB-KW"/>
</dbReference>
<dbReference type="GeneID" id="7443653"/>